<dbReference type="EMBL" id="OUUZ01000013">
    <property type="protein sequence ID" value="SPQ24506.1"/>
    <property type="molecule type" value="Genomic_DNA"/>
</dbReference>
<keyword evidence="1" id="KW-0812">Transmembrane</keyword>
<sequence>MATRRNEIVVVTGASSGIGAHIVHGLLARNRCAIVVIICVALLAWTLPASALGANPRYYPTGPSQLDAIRALSALSRAVFKFICTPMVRGNLSQPQFLAPILHLKTAAGGDRIGLGPIELRFTTYWGVAQSRVLYVLNPEITDADGPVCRGKPSSYVEGESIRSHLVDVRVGVPLYMDIQTTDVKICPPTEGIYVEIWMVPLAQDVATLATRATSTRLFYWVLRREGDQVVTINPKLSGFSQMFPVA</sequence>
<dbReference type="Gene3D" id="3.40.50.720">
    <property type="entry name" value="NAD(P)-binding Rossmann-like Domain"/>
    <property type="match status" value="1"/>
</dbReference>
<evidence type="ECO:0000313" key="2">
    <source>
        <dbReference type="EMBL" id="SPQ24506.1"/>
    </source>
</evidence>
<feature type="transmembrane region" description="Helical" evidence="1">
    <location>
        <begin position="33"/>
        <end position="54"/>
    </location>
</feature>
<name>A0A3S4B8B8_9PEZI</name>
<keyword evidence="1" id="KW-0472">Membrane</keyword>
<gene>
    <name evidence="2" type="ORF">TT172_LOCUS6925</name>
</gene>
<proteinExistence type="predicted"/>
<protein>
    <submittedName>
        <fullName evidence="2">2977c166-803b-48d6-863f-f20bda72462b</fullName>
    </submittedName>
</protein>
<reference evidence="2 3" key="1">
    <citation type="submission" date="2018-04" db="EMBL/GenBank/DDBJ databases">
        <authorList>
            <person name="Huttner S."/>
            <person name="Dainat J."/>
        </authorList>
    </citation>
    <scope>NUCLEOTIDE SEQUENCE [LARGE SCALE GENOMIC DNA]</scope>
</reference>
<keyword evidence="1" id="KW-1133">Transmembrane helix</keyword>
<dbReference type="AlphaFoldDB" id="A0A3S4B8B8"/>
<dbReference type="SUPFAM" id="SSF51735">
    <property type="entry name" value="NAD(P)-binding Rossmann-fold domains"/>
    <property type="match status" value="1"/>
</dbReference>
<organism evidence="2 3">
    <name type="scientific">Thermothielavioides terrestris</name>
    <dbReference type="NCBI Taxonomy" id="2587410"/>
    <lineage>
        <taxon>Eukaryota</taxon>
        <taxon>Fungi</taxon>
        <taxon>Dikarya</taxon>
        <taxon>Ascomycota</taxon>
        <taxon>Pezizomycotina</taxon>
        <taxon>Sordariomycetes</taxon>
        <taxon>Sordariomycetidae</taxon>
        <taxon>Sordariales</taxon>
        <taxon>Chaetomiaceae</taxon>
        <taxon>Thermothielavioides</taxon>
    </lineage>
</organism>
<accession>A0A3S4B8B8</accession>
<evidence type="ECO:0000313" key="3">
    <source>
        <dbReference type="Proteomes" id="UP000289323"/>
    </source>
</evidence>
<dbReference type="InterPro" id="IPR036291">
    <property type="entry name" value="NAD(P)-bd_dom_sf"/>
</dbReference>
<dbReference type="Proteomes" id="UP000289323">
    <property type="component" value="Unassembled WGS sequence"/>
</dbReference>
<evidence type="ECO:0000256" key="1">
    <source>
        <dbReference type="SAM" id="Phobius"/>
    </source>
</evidence>